<dbReference type="Gene3D" id="3.40.50.150">
    <property type="entry name" value="Vaccinia Virus protein VP39"/>
    <property type="match status" value="1"/>
</dbReference>
<dbReference type="GO" id="GO:0008168">
    <property type="term" value="F:methyltransferase activity"/>
    <property type="evidence" value="ECO:0007669"/>
    <property type="project" value="UniProtKB-KW"/>
</dbReference>
<gene>
    <name evidence="1" type="ORF">JHL17_25660</name>
</gene>
<reference evidence="2" key="1">
    <citation type="submission" date="2021-01" db="EMBL/GenBank/DDBJ databases">
        <title>Genome public.</title>
        <authorList>
            <person name="Liu C."/>
            <person name="Sun Q."/>
        </authorList>
    </citation>
    <scope>NUCLEOTIDE SEQUENCE [LARGE SCALE GENOMIC DNA]</scope>
    <source>
        <strain evidence="2">YIM B02556</strain>
    </source>
</reference>
<evidence type="ECO:0000313" key="2">
    <source>
        <dbReference type="Proteomes" id="UP000652760"/>
    </source>
</evidence>
<dbReference type="RefSeq" id="WP_200197519.1">
    <property type="nucleotide sequence ID" value="NZ_JAENHM010000069.1"/>
</dbReference>
<accession>A0ABS1FBJ0</accession>
<keyword evidence="1" id="KW-0489">Methyltransferase</keyword>
<keyword evidence="1" id="KW-0808">Transferase</keyword>
<dbReference type="SUPFAM" id="SSF53335">
    <property type="entry name" value="S-adenosyl-L-methionine-dependent methyltransferases"/>
    <property type="match status" value="1"/>
</dbReference>
<sequence length="381" mass="42451">MTDIPYLNFYRKHDVSPVVQDISNLATHFQRRDSLYRFLGIPPAFVANRRVIEFGPGSGHNALFTASLRPSHYVLVDGNPRGVTETRQNLARHFGDDPSLTVIESTFEEFMTDERFDLVLAEGFLPHVSDPLALLRRLARFVAPGGVLVITTVSPASILSENLRRLIRTGIVAPNAEPAEQIATLLPVLGPHLATLKGMSRSHEDWLMDNIVQPVRHAKLLPIPQAIAALADEFDAYGLSPAIATDPRWYKDVHGDERGFNARVTACCERRVAALIDYRCDPADHDEATGRAIETECMALWTCMNAIETEDCVAPAIPALPILERLSRLLRPLLPKTAEALDEASACFAGHIPLSEMRLFPSLWGRGQQYLSLIRRPEWPR</sequence>
<comment type="caution">
    <text evidence="1">The sequence shown here is derived from an EMBL/GenBank/DDBJ whole genome shotgun (WGS) entry which is preliminary data.</text>
</comment>
<name>A0ABS1FBJ0_9PROT</name>
<evidence type="ECO:0000313" key="1">
    <source>
        <dbReference type="EMBL" id="MBK1840796.1"/>
    </source>
</evidence>
<dbReference type="Proteomes" id="UP000652760">
    <property type="component" value="Unassembled WGS sequence"/>
</dbReference>
<organism evidence="1 2">
    <name type="scientific">Azospirillum endophyticum</name>
    <dbReference type="NCBI Taxonomy" id="2800326"/>
    <lineage>
        <taxon>Bacteria</taxon>
        <taxon>Pseudomonadati</taxon>
        <taxon>Pseudomonadota</taxon>
        <taxon>Alphaproteobacteria</taxon>
        <taxon>Rhodospirillales</taxon>
        <taxon>Azospirillaceae</taxon>
        <taxon>Azospirillum</taxon>
    </lineage>
</organism>
<dbReference type="EMBL" id="JAENHM010000069">
    <property type="protein sequence ID" value="MBK1840796.1"/>
    <property type="molecule type" value="Genomic_DNA"/>
</dbReference>
<protein>
    <submittedName>
        <fullName evidence="1">Methyltransferase domain-containing protein</fullName>
    </submittedName>
</protein>
<dbReference type="Pfam" id="PF13489">
    <property type="entry name" value="Methyltransf_23"/>
    <property type="match status" value="1"/>
</dbReference>
<dbReference type="CDD" id="cd02440">
    <property type="entry name" value="AdoMet_MTases"/>
    <property type="match status" value="1"/>
</dbReference>
<keyword evidence="2" id="KW-1185">Reference proteome</keyword>
<dbReference type="InterPro" id="IPR029063">
    <property type="entry name" value="SAM-dependent_MTases_sf"/>
</dbReference>
<proteinExistence type="predicted"/>
<dbReference type="GO" id="GO:0032259">
    <property type="term" value="P:methylation"/>
    <property type="evidence" value="ECO:0007669"/>
    <property type="project" value="UniProtKB-KW"/>
</dbReference>